<dbReference type="Pfam" id="PF00732">
    <property type="entry name" value="GMC_oxred_N"/>
    <property type="match status" value="1"/>
</dbReference>
<feature type="domain" description="Glucose-methanol-choline oxidoreductase N-terminal" evidence="8">
    <location>
        <begin position="47"/>
        <end position="359"/>
    </location>
</feature>
<dbReference type="GO" id="GO:0016614">
    <property type="term" value="F:oxidoreductase activity, acting on CH-OH group of donors"/>
    <property type="evidence" value="ECO:0007669"/>
    <property type="project" value="InterPro"/>
</dbReference>
<evidence type="ECO:0000256" key="2">
    <source>
        <dbReference type="ARBA" id="ARBA00010790"/>
    </source>
</evidence>
<feature type="domain" description="Glucose-methanol-choline oxidoreductase C-terminal" evidence="9">
    <location>
        <begin position="545"/>
        <end position="644"/>
    </location>
</feature>
<protein>
    <submittedName>
        <fullName evidence="10">SPOSA6832_04432-mRNA-1:cds</fullName>
    </submittedName>
</protein>
<keyword evidence="11" id="KW-1185">Reference proteome</keyword>
<dbReference type="Pfam" id="PF05199">
    <property type="entry name" value="GMC_oxred_C"/>
    <property type="match status" value="1"/>
</dbReference>
<reference evidence="11" key="1">
    <citation type="submission" date="2015-02" db="EMBL/GenBank/DDBJ databases">
        <authorList>
            <person name="Gon?alves P."/>
        </authorList>
    </citation>
    <scope>NUCLEOTIDE SEQUENCE [LARGE SCALE GENOMIC DNA]</scope>
</reference>
<comment type="similarity">
    <text evidence="2">Belongs to the GMC oxidoreductase family.</text>
</comment>
<comment type="cofactor">
    <cofactor evidence="1">
        <name>FAD</name>
        <dbReference type="ChEBI" id="CHEBI:57692"/>
    </cofactor>
</comment>
<feature type="region of interest" description="Disordered" evidence="6">
    <location>
        <begin position="689"/>
        <end position="727"/>
    </location>
</feature>
<feature type="chain" id="PRO_5002303652" evidence="7">
    <location>
        <begin position="23"/>
        <end position="752"/>
    </location>
</feature>
<dbReference type="InterPro" id="IPR027424">
    <property type="entry name" value="Glucose_Oxidase_domain_2"/>
</dbReference>
<evidence type="ECO:0000259" key="9">
    <source>
        <dbReference type="Pfam" id="PF05199"/>
    </source>
</evidence>
<feature type="compositionally biased region" description="Low complexity" evidence="6">
    <location>
        <begin position="709"/>
        <end position="722"/>
    </location>
</feature>
<gene>
    <name evidence="10" type="primary">SPOSA6832_04432</name>
</gene>
<evidence type="ECO:0000256" key="7">
    <source>
        <dbReference type="SAM" id="SignalP"/>
    </source>
</evidence>
<organism evidence="10 11">
    <name type="scientific">Sporidiobolus salmonicolor</name>
    <name type="common">Yeast-like fungus</name>
    <name type="synonym">Sporobolomyces salmonicolor</name>
    <dbReference type="NCBI Taxonomy" id="5005"/>
    <lineage>
        <taxon>Eukaryota</taxon>
        <taxon>Fungi</taxon>
        <taxon>Dikarya</taxon>
        <taxon>Basidiomycota</taxon>
        <taxon>Pucciniomycotina</taxon>
        <taxon>Microbotryomycetes</taxon>
        <taxon>Sporidiobolales</taxon>
        <taxon>Sporidiobolaceae</taxon>
        <taxon>Sporobolomyces</taxon>
    </lineage>
</organism>
<dbReference type="GO" id="GO:0050660">
    <property type="term" value="F:flavin adenine dinucleotide binding"/>
    <property type="evidence" value="ECO:0007669"/>
    <property type="project" value="InterPro"/>
</dbReference>
<dbReference type="AlphaFoldDB" id="A0A0D6ESP3"/>
<dbReference type="Gene3D" id="4.10.450.10">
    <property type="entry name" value="Glucose Oxidase, domain 2"/>
    <property type="match status" value="1"/>
</dbReference>
<dbReference type="InterPro" id="IPR012132">
    <property type="entry name" value="GMC_OxRdtase"/>
</dbReference>
<sequence>MATKAVALGVASFAALASSAHATAAGNWKLKQRSTVTDASSLSDQTFDYVIVGGGTAGLVIANRLSENSSITVAVIEAGTDGSAVEDSILAPAQAYFSGIANIDSPYDWQYDTVNQSELNNREIYWPRGKLLGGSSAVNGLYMIRQSEIEQDSWGSLVDDQATWGWDAVYPYLKKSETWTPPSDYHISEADMTLNASLHGTDGPIHYSYPGLFYNSTYEWMPTLENMGISTRDPAGGENWGCFIATSAINPTNWTRSYSKTGYLDPIDYRTNLVVLSGFQAQKIVFDGTTATGVQFAASANGTTYTVSASQEVILSAGVIGSPQLLQVSGVGASDLLTPLGINVVYELPGVGMHLTDHLSGAITLNTSFPFSGDPMETNTTYAAEQLALWKAGDPNSLYTSPNDAVAYVNLTARNLSAPGLFGEEAAQQLIEEIKANQSALVTAYSTNTNIQAGYNATYSAELRDVYPSAVGQAEILLANTGTYGGYGDAVTVQIQAAIQHPLSRGSVKINSTSTFDKPQIDPGYLTQCVVLLFLAPAERLTQPSPSICNSPADIQILRQAFKFARNVSQTAPFSEYVLNELSPGSAVQTDGGVVSTEYHPAGTCSMLPESEGGVVDNAMRVYGVSGLRVIDSAVVPLGMSAHMFCSPSLYLRTLANNPCKFQTAPLYGIAERAYDLLVSTPKAVGGSIAASNATSSSPTGATGNPGQASSTASSVASTGASNEKSGAERLVGGPVVALATLAIASVLALAA</sequence>
<dbReference type="InterPro" id="IPR036188">
    <property type="entry name" value="FAD/NAD-bd_sf"/>
</dbReference>
<evidence type="ECO:0000256" key="3">
    <source>
        <dbReference type="ARBA" id="ARBA00022630"/>
    </source>
</evidence>
<dbReference type="PANTHER" id="PTHR11552:SF218">
    <property type="entry name" value="GLUCOSE-METHANOL-CHOLINE OXIDOREDUCTASE N-TERMINAL DOMAIN-CONTAINING PROTEIN"/>
    <property type="match status" value="1"/>
</dbReference>
<dbReference type="Gene3D" id="3.50.50.60">
    <property type="entry name" value="FAD/NAD(P)-binding domain"/>
    <property type="match status" value="1"/>
</dbReference>
<dbReference type="EMBL" id="CENE01000030">
    <property type="protein sequence ID" value="CEQ42600.1"/>
    <property type="molecule type" value="Genomic_DNA"/>
</dbReference>
<keyword evidence="5" id="KW-0560">Oxidoreductase</keyword>
<evidence type="ECO:0000259" key="8">
    <source>
        <dbReference type="Pfam" id="PF00732"/>
    </source>
</evidence>
<dbReference type="Gene3D" id="3.30.560.10">
    <property type="entry name" value="Glucose Oxidase, domain 3"/>
    <property type="match status" value="1"/>
</dbReference>
<dbReference type="InterPro" id="IPR000172">
    <property type="entry name" value="GMC_OxRdtase_N"/>
</dbReference>
<proteinExistence type="inferred from homology"/>
<dbReference type="InterPro" id="IPR007867">
    <property type="entry name" value="GMC_OxRtase_C"/>
</dbReference>
<evidence type="ECO:0000256" key="6">
    <source>
        <dbReference type="SAM" id="MobiDB-lite"/>
    </source>
</evidence>
<feature type="compositionally biased region" description="Polar residues" evidence="6">
    <location>
        <begin position="690"/>
        <end position="708"/>
    </location>
</feature>
<evidence type="ECO:0000313" key="10">
    <source>
        <dbReference type="EMBL" id="CEQ42600.1"/>
    </source>
</evidence>
<keyword evidence="3" id="KW-0285">Flavoprotein</keyword>
<keyword evidence="7" id="KW-0732">Signal</keyword>
<feature type="signal peptide" evidence="7">
    <location>
        <begin position="1"/>
        <end position="22"/>
    </location>
</feature>
<accession>A0A0D6ESP3</accession>
<evidence type="ECO:0000313" key="11">
    <source>
        <dbReference type="Proteomes" id="UP000243876"/>
    </source>
</evidence>
<dbReference type="PANTHER" id="PTHR11552">
    <property type="entry name" value="GLUCOSE-METHANOL-CHOLINE GMC OXIDOREDUCTASE"/>
    <property type="match status" value="1"/>
</dbReference>
<dbReference type="SUPFAM" id="SSF51905">
    <property type="entry name" value="FAD/NAD(P)-binding domain"/>
    <property type="match status" value="1"/>
</dbReference>
<dbReference type="Proteomes" id="UP000243876">
    <property type="component" value="Unassembled WGS sequence"/>
</dbReference>
<evidence type="ECO:0000256" key="1">
    <source>
        <dbReference type="ARBA" id="ARBA00001974"/>
    </source>
</evidence>
<evidence type="ECO:0000256" key="5">
    <source>
        <dbReference type="ARBA" id="ARBA00023002"/>
    </source>
</evidence>
<keyword evidence="4" id="KW-0274">FAD</keyword>
<name>A0A0D6ESP3_SPOSA</name>
<dbReference type="OrthoDB" id="269227at2759"/>
<evidence type="ECO:0000256" key="4">
    <source>
        <dbReference type="ARBA" id="ARBA00022827"/>
    </source>
</evidence>
<dbReference type="SUPFAM" id="SSF54373">
    <property type="entry name" value="FAD-linked reductases, C-terminal domain"/>
    <property type="match status" value="2"/>
</dbReference>